<accession>A0A165DAF1</accession>
<dbReference type="EMBL" id="KV427636">
    <property type="protein sequence ID" value="KZT04435.1"/>
    <property type="molecule type" value="Genomic_DNA"/>
</dbReference>
<keyword evidence="3" id="KW-1185">Reference proteome</keyword>
<feature type="compositionally biased region" description="Acidic residues" evidence="1">
    <location>
        <begin position="102"/>
        <end position="112"/>
    </location>
</feature>
<dbReference type="InParanoid" id="A0A165DAF1"/>
<evidence type="ECO:0000256" key="1">
    <source>
        <dbReference type="SAM" id="MobiDB-lite"/>
    </source>
</evidence>
<dbReference type="RefSeq" id="XP_040762175.1">
    <property type="nucleotide sequence ID" value="XM_040912844.1"/>
</dbReference>
<protein>
    <submittedName>
        <fullName evidence="2">Uncharacterized protein</fullName>
    </submittedName>
</protein>
<dbReference type="AlphaFoldDB" id="A0A165DAF1"/>
<sequence length="122" mass="13208">MKTIRKKDPGLITSSLGPSLTDILLRDTAICFAFLCVVNVIGIATGRLPEFIDIWQTWTAILTSVLLSRLALDLREVSATEFNTEGTSSQTPYDLGFAHEDEATETSVDELDSAVTQPSSSA</sequence>
<dbReference type="Proteomes" id="UP000076871">
    <property type="component" value="Unassembled WGS sequence"/>
</dbReference>
<reference evidence="2 3" key="1">
    <citation type="journal article" date="2016" name="Mol. Biol. Evol.">
        <title>Comparative Genomics of Early-Diverging Mushroom-Forming Fungi Provides Insights into the Origins of Lignocellulose Decay Capabilities.</title>
        <authorList>
            <person name="Nagy L.G."/>
            <person name="Riley R."/>
            <person name="Tritt A."/>
            <person name="Adam C."/>
            <person name="Daum C."/>
            <person name="Floudas D."/>
            <person name="Sun H."/>
            <person name="Yadav J.S."/>
            <person name="Pangilinan J."/>
            <person name="Larsson K.H."/>
            <person name="Matsuura K."/>
            <person name="Barry K."/>
            <person name="Labutti K."/>
            <person name="Kuo R."/>
            <person name="Ohm R.A."/>
            <person name="Bhattacharya S.S."/>
            <person name="Shirouzu T."/>
            <person name="Yoshinaga Y."/>
            <person name="Martin F.M."/>
            <person name="Grigoriev I.V."/>
            <person name="Hibbett D.S."/>
        </authorList>
    </citation>
    <scope>NUCLEOTIDE SEQUENCE [LARGE SCALE GENOMIC DNA]</scope>
    <source>
        <strain evidence="2 3">93-53</strain>
    </source>
</reference>
<dbReference type="GeneID" id="63829872"/>
<name>A0A165DAF1_9APHY</name>
<feature type="region of interest" description="Disordered" evidence="1">
    <location>
        <begin position="102"/>
        <end position="122"/>
    </location>
</feature>
<dbReference type="OrthoDB" id="2803969at2759"/>
<evidence type="ECO:0000313" key="2">
    <source>
        <dbReference type="EMBL" id="KZT04435.1"/>
    </source>
</evidence>
<organism evidence="2 3">
    <name type="scientific">Laetiporus sulphureus 93-53</name>
    <dbReference type="NCBI Taxonomy" id="1314785"/>
    <lineage>
        <taxon>Eukaryota</taxon>
        <taxon>Fungi</taxon>
        <taxon>Dikarya</taxon>
        <taxon>Basidiomycota</taxon>
        <taxon>Agaricomycotina</taxon>
        <taxon>Agaricomycetes</taxon>
        <taxon>Polyporales</taxon>
        <taxon>Laetiporus</taxon>
    </lineage>
</organism>
<gene>
    <name evidence="2" type="ORF">LAESUDRAFT_761006</name>
</gene>
<evidence type="ECO:0000313" key="3">
    <source>
        <dbReference type="Proteomes" id="UP000076871"/>
    </source>
</evidence>
<proteinExistence type="predicted"/>